<dbReference type="Proteomes" id="UP000054304">
    <property type="component" value="Unassembled WGS sequence"/>
</dbReference>
<sequence>MFQQQESLGLPTRVHSPVGGMPRRVHPGAVLLSPQSTAMNSIHSAGPPGDKNNGSHMPLSPQLSSQHLSLNDLLDQQQSMLMDHTQRSAAGPAVVSPMLQPNGSMFLDSFTRPTSSMGQLPAPAPTNMVNFTHDVNQLCSWMLMLSSAQQNSVMDNLLSSLNEEVLQHTKLKLDSLISSGYISPSVRSPQVIAPMPDRGLTPQPLTLDSLLNNNLDHSMNRQWSPLPQTHSNGQPIYDYINDLTHRPRSADPQLRKKFGTPGKQIPKKSPSQPKTAPHNGMSSPTGSTGSSSSSSMNPKTLTDPKLLNNIPAWLKSLRLHKYSDALNGKSWVDLIYLNDDSLAALGVSALGARRKLLKAFSVVRDHKERGLIDSNAF</sequence>
<evidence type="ECO:0000259" key="9">
    <source>
        <dbReference type="PROSITE" id="PS50105"/>
    </source>
</evidence>
<dbReference type="OrthoDB" id="2155283at2759"/>
<dbReference type="PANTHER" id="PTHR12515">
    <property type="entry name" value="STERILE ALPHA MOTIF DOMAIN CONTAINING PROTEIN 4-RELATED"/>
    <property type="match status" value="1"/>
</dbReference>
<keyword evidence="11" id="KW-1185">Reference proteome</keyword>
<dbReference type="InterPro" id="IPR050897">
    <property type="entry name" value="SMAUG/VTS1_RNA-bind"/>
</dbReference>
<feature type="compositionally biased region" description="Polar residues" evidence="8">
    <location>
        <begin position="219"/>
        <end position="234"/>
    </location>
</feature>
<dbReference type="PROSITE" id="PS50105">
    <property type="entry name" value="SAM_DOMAIN"/>
    <property type="match status" value="1"/>
</dbReference>
<dbReference type="PANTHER" id="PTHR12515:SF5">
    <property type="entry name" value="PROTEIN SMAUG"/>
    <property type="match status" value="1"/>
</dbReference>
<evidence type="ECO:0000313" key="10">
    <source>
        <dbReference type="EMBL" id="CEP64872.1"/>
    </source>
</evidence>
<name>A0A0C7N3V8_9SACH</name>
<reference evidence="10 11" key="1">
    <citation type="submission" date="2014-12" db="EMBL/GenBank/DDBJ databases">
        <authorList>
            <person name="Neuveglise Cecile"/>
        </authorList>
    </citation>
    <scope>NUCLEOTIDE SEQUENCE [LARGE SCALE GENOMIC DNA]</scope>
    <source>
        <strain evidence="10 11">CBS 12615</strain>
    </source>
</reference>
<comment type="similarity">
    <text evidence="3">Belongs to the VTS1 family.</text>
</comment>
<dbReference type="InterPro" id="IPR001660">
    <property type="entry name" value="SAM"/>
</dbReference>
<dbReference type="CDD" id="cd09556">
    <property type="entry name" value="SAM_VTS1_fungal"/>
    <property type="match status" value="1"/>
</dbReference>
<gene>
    <name evidence="10" type="ORF">LALA0_S14e01178g</name>
</gene>
<dbReference type="GO" id="GO:0000932">
    <property type="term" value="C:P-body"/>
    <property type="evidence" value="ECO:0007669"/>
    <property type="project" value="UniProtKB-SubCell"/>
</dbReference>
<evidence type="ECO:0000256" key="6">
    <source>
        <dbReference type="ARBA" id="ARBA00024046"/>
    </source>
</evidence>
<dbReference type="SMART" id="SM00454">
    <property type="entry name" value="SAM"/>
    <property type="match status" value="1"/>
</dbReference>
<dbReference type="HOGENOM" id="CLU_595905_0_0_1"/>
<dbReference type="GO" id="GO:0000289">
    <property type="term" value="P:nuclear-transcribed mRNA poly(A) tail shortening"/>
    <property type="evidence" value="ECO:0007669"/>
    <property type="project" value="TreeGrafter"/>
</dbReference>
<dbReference type="GeneID" id="34688441"/>
<keyword evidence="5" id="KW-0694">RNA-binding</keyword>
<dbReference type="AlphaFoldDB" id="A0A0C7N3V8"/>
<protein>
    <recommendedName>
        <fullName evidence="7">RNA-binding protein VTS1</fullName>
    </recommendedName>
</protein>
<dbReference type="GO" id="GO:0003729">
    <property type="term" value="F:mRNA binding"/>
    <property type="evidence" value="ECO:0007669"/>
    <property type="project" value="InterPro"/>
</dbReference>
<dbReference type="InterPro" id="IPR037635">
    <property type="entry name" value="VTS1_SAM"/>
</dbReference>
<dbReference type="RefSeq" id="XP_022631072.1">
    <property type="nucleotide sequence ID" value="XM_022771810.1"/>
</dbReference>
<evidence type="ECO:0000256" key="1">
    <source>
        <dbReference type="ARBA" id="ARBA00004201"/>
    </source>
</evidence>
<comment type="subcellular location">
    <subcellularLocation>
        <location evidence="1">Cytoplasm</location>
        <location evidence="1">P-body</location>
    </subcellularLocation>
    <subcellularLocation>
        <location evidence="2">Cytoplasm</location>
        <location evidence="2">Cytosol</location>
    </subcellularLocation>
</comment>
<feature type="compositionally biased region" description="Low complexity" evidence="8">
    <location>
        <begin position="261"/>
        <end position="298"/>
    </location>
</feature>
<feature type="region of interest" description="Disordered" evidence="8">
    <location>
        <begin position="39"/>
        <end position="58"/>
    </location>
</feature>
<feature type="domain" description="SAM" evidence="9">
    <location>
        <begin position="305"/>
        <end position="366"/>
    </location>
</feature>
<feature type="region of interest" description="Disordered" evidence="8">
    <location>
        <begin position="1"/>
        <end position="21"/>
    </location>
</feature>
<dbReference type="EMBL" id="LN736373">
    <property type="protein sequence ID" value="CEP64872.1"/>
    <property type="molecule type" value="Genomic_DNA"/>
</dbReference>
<evidence type="ECO:0000256" key="5">
    <source>
        <dbReference type="ARBA" id="ARBA00022884"/>
    </source>
</evidence>
<proteinExistence type="inferred from homology"/>
<organism evidence="10 11">
    <name type="scientific">Lachancea lanzarotensis</name>
    <dbReference type="NCBI Taxonomy" id="1245769"/>
    <lineage>
        <taxon>Eukaryota</taxon>
        <taxon>Fungi</taxon>
        <taxon>Dikarya</taxon>
        <taxon>Ascomycota</taxon>
        <taxon>Saccharomycotina</taxon>
        <taxon>Saccharomycetes</taxon>
        <taxon>Saccharomycetales</taxon>
        <taxon>Saccharomycetaceae</taxon>
        <taxon>Lachancea</taxon>
    </lineage>
</organism>
<dbReference type="STRING" id="1245769.A0A0C7N3V8"/>
<keyword evidence="4" id="KW-0963">Cytoplasm</keyword>
<dbReference type="InterPro" id="IPR013761">
    <property type="entry name" value="SAM/pointed_sf"/>
</dbReference>
<dbReference type="GO" id="GO:0005829">
    <property type="term" value="C:cytosol"/>
    <property type="evidence" value="ECO:0007669"/>
    <property type="project" value="UniProtKB-SubCell"/>
</dbReference>
<evidence type="ECO:0000256" key="2">
    <source>
        <dbReference type="ARBA" id="ARBA00004514"/>
    </source>
</evidence>
<evidence type="ECO:0000256" key="7">
    <source>
        <dbReference type="ARBA" id="ARBA00024136"/>
    </source>
</evidence>
<evidence type="ECO:0000256" key="3">
    <source>
        <dbReference type="ARBA" id="ARBA00007325"/>
    </source>
</evidence>
<evidence type="ECO:0000313" key="11">
    <source>
        <dbReference type="Proteomes" id="UP000054304"/>
    </source>
</evidence>
<dbReference type="SUPFAM" id="SSF47769">
    <property type="entry name" value="SAM/Pointed domain"/>
    <property type="match status" value="1"/>
</dbReference>
<evidence type="ECO:0000256" key="4">
    <source>
        <dbReference type="ARBA" id="ARBA00022490"/>
    </source>
</evidence>
<comment type="subunit">
    <text evidence="6">Monomer. Binds to RNA.</text>
</comment>
<accession>A0A0C7N3V8</accession>
<dbReference type="Pfam" id="PF07647">
    <property type="entry name" value="SAM_2"/>
    <property type="match status" value="1"/>
</dbReference>
<dbReference type="Gene3D" id="1.10.150.50">
    <property type="entry name" value="Transcription Factor, Ets-1"/>
    <property type="match status" value="1"/>
</dbReference>
<evidence type="ECO:0000256" key="8">
    <source>
        <dbReference type="SAM" id="MobiDB-lite"/>
    </source>
</evidence>
<feature type="region of interest" description="Disordered" evidence="8">
    <location>
        <begin position="219"/>
        <end position="303"/>
    </location>
</feature>